<keyword evidence="3 7" id="KW-0547">Nucleotide-binding</keyword>
<dbReference type="AlphaFoldDB" id="A0AA35SMV2"/>
<evidence type="ECO:0000256" key="2">
    <source>
        <dbReference type="ARBA" id="ARBA00022679"/>
    </source>
</evidence>
<comment type="caution">
    <text evidence="11">The sequence shown here is derived from an EMBL/GenBank/DDBJ whole genome shotgun (WGS) entry which is preliminary data.</text>
</comment>
<keyword evidence="5 7" id="KW-0067">ATP-binding</keyword>
<keyword evidence="12" id="KW-1185">Reference proteome</keyword>
<comment type="similarity">
    <text evidence="6">Belongs to the protein kinase superfamily. CMGC Ser/Thr protein kinase family. Lammer subfamily.</text>
</comment>
<evidence type="ECO:0000259" key="10">
    <source>
        <dbReference type="PROSITE" id="PS50011"/>
    </source>
</evidence>
<evidence type="ECO:0000256" key="5">
    <source>
        <dbReference type="ARBA" id="ARBA00022840"/>
    </source>
</evidence>
<reference evidence="11" key="1">
    <citation type="submission" date="2023-03" db="EMBL/GenBank/DDBJ databases">
        <authorList>
            <person name="Steffen K."/>
            <person name="Cardenas P."/>
        </authorList>
    </citation>
    <scope>NUCLEOTIDE SEQUENCE</scope>
</reference>
<dbReference type="PROSITE" id="PS50011">
    <property type="entry name" value="PROTEIN_KINASE_DOM"/>
    <property type="match status" value="1"/>
</dbReference>
<dbReference type="PANTHER" id="PTHR45646">
    <property type="entry name" value="SERINE/THREONINE-PROTEIN KINASE DOA-RELATED"/>
    <property type="match status" value="1"/>
</dbReference>
<feature type="binding site" evidence="7">
    <location>
        <position position="152"/>
    </location>
    <ligand>
        <name>ATP</name>
        <dbReference type="ChEBI" id="CHEBI:30616"/>
    </ligand>
</feature>
<feature type="region of interest" description="Disordered" evidence="9">
    <location>
        <begin position="439"/>
        <end position="470"/>
    </location>
</feature>
<dbReference type="GO" id="GO:0005634">
    <property type="term" value="C:nucleus"/>
    <property type="evidence" value="ECO:0007669"/>
    <property type="project" value="TreeGrafter"/>
</dbReference>
<dbReference type="Gene3D" id="3.30.200.20">
    <property type="entry name" value="Phosphorylase Kinase, domain 1"/>
    <property type="match status" value="1"/>
</dbReference>
<keyword evidence="2" id="KW-0808">Transferase</keyword>
<dbReference type="InterPro" id="IPR051175">
    <property type="entry name" value="CLK_kinases"/>
</dbReference>
<dbReference type="PANTHER" id="PTHR45646:SF11">
    <property type="entry name" value="SERINE_THREONINE-PROTEIN KINASE DOA"/>
    <property type="match status" value="1"/>
</dbReference>
<dbReference type="InterPro" id="IPR011009">
    <property type="entry name" value="Kinase-like_dom_sf"/>
</dbReference>
<dbReference type="Proteomes" id="UP001174909">
    <property type="component" value="Unassembled WGS sequence"/>
</dbReference>
<evidence type="ECO:0000256" key="4">
    <source>
        <dbReference type="ARBA" id="ARBA00022777"/>
    </source>
</evidence>
<proteinExistence type="inferred from homology"/>
<protein>
    <submittedName>
        <fullName evidence="11">Dual specificity protein kinase CLK2</fullName>
    </submittedName>
</protein>
<feature type="region of interest" description="Disordered" evidence="9">
    <location>
        <begin position="1"/>
        <end position="101"/>
    </location>
</feature>
<dbReference type="CDD" id="cd14134">
    <property type="entry name" value="PKc_CLK"/>
    <property type="match status" value="1"/>
</dbReference>
<dbReference type="Gene3D" id="1.10.510.10">
    <property type="entry name" value="Transferase(Phosphotransferase) domain 1"/>
    <property type="match status" value="1"/>
</dbReference>
<feature type="compositionally biased region" description="Low complexity" evidence="9">
    <location>
        <begin position="443"/>
        <end position="470"/>
    </location>
</feature>
<evidence type="ECO:0000256" key="9">
    <source>
        <dbReference type="SAM" id="MobiDB-lite"/>
    </source>
</evidence>
<evidence type="ECO:0000256" key="1">
    <source>
        <dbReference type="ARBA" id="ARBA00022527"/>
    </source>
</evidence>
<evidence type="ECO:0000256" key="6">
    <source>
        <dbReference type="ARBA" id="ARBA00037966"/>
    </source>
</evidence>
<dbReference type="InterPro" id="IPR017441">
    <property type="entry name" value="Protein_kinase_ATP_BS"/>
</dbReference>
<keyword evidence="4 11" id="KW-0418">Kinase</keyword>
<dbReference type="GO" id="GO:0043484">
    <property type="term" value="P:regulation of RNA splicing"/>
    <property type="evidence" value="ECO:0007669"/>
    <property type="project" value="TreeGrafter"/>
</dbReference>
<dbReference type="InterPro" id="IPR000719">
    <property type="entry name" value="Prot_kinase_dom"/>
</dbReference>
<feature type="compositionally biased region" description="Low complexity" evidence="9">
    <location>
        <begin position="73"/>
        <end position="101"/>
    </location>
</feature>
<evidence type="ECO:0000313" key="11">
    <source>
        <dbReference type="EMBL" id="CAI8032329.1"/>
    </source>
</evidence>
<dbReference type="GO" id="GO:0004674">
    <property type="term" value="F:protein serine/threonine kinase activity"/>
    <property type="evidence" value="ECO:0007669"/>
    <property type="project" value="UniProtKB-KW"/>
</dbReference>
<feature type="domain" description="Protein kinase" evidence="10">
    <location>
        <begin position="123"/>
        <end position="437"/>
    </location>
</feature>
<dbReference type="SUPFAM" id="SSF56112">
    <property type="entry name" value="Protein kinase-like (PK-like)"/>
    <property type="match status" value="1"/>
</dbReference>
<feature type="compositionally biased region" description="Low complexity" evidence="9">
    <location>
        <begin position="16"/>
        <end position="31"/>
    </location>
</feature>
<keyword evidence="1 8" id="KW-0723">Serine/threonine-protein kinase</keyword>
<organism evidence="11 12">
    <name type="scientific">Geodia barretti</name>
    <name type="common">Barrett's horny sponge</name>
    <dbReference type="NCBI Taxonomy" id="519541"/>
    <lineage>
        <taxon>Eukaryota</taxon>
        <taxon>Metazoa</taxon>
        <taxon>Porifera</taxon>
        <taxon>Demospongiae</taxon>
        <taxon>Heteroscleromorpha</taxon>
        <taxon>Tetractinellida</taxon>
        <taxon>Astrophorina</taxon>
        <taxon>Geodiidae</taxon>
        <taxon>Geodia</taxon>
    </lineage>
</organism>
<dbReference type="SMART" id="SM00220">
    <property type="entry name" value="S_TKc"/>
    <property type="match status" value="1"/>
</dbReference>
<evidence type="ECO:0000256" key="8">
    <source>
        <dbReference type="RuleBase" id="RU000304"/>
    </source>
</evidence>
<gene>
    <name evidence="11" type="ORF">GBAR_LOCUS18280</name>
</gene>
<dbReference type="GO" id="GO:0005524">
    <property type="term" value="F:ATP binding"/>
    <property type="evidence" value="ECO:0007669"/>
    <property type="project" value="UniProtKB-UniRule"/>
</dbReference>
<name>A0AA35SMV2_GEOBA</name>
<dbReference type="InterPro" id="IPR008271">
    <property type="entry name" value="Ser/Thr_kinase_AS"/>
</dbReference>
<dbReference type="PROSITE" id="PS00107">
    <property type="entry name" value="PROTEIN_KINASE_ATP"/>
    <property type="match status" value="1"/>
</dbReference>
<evidence type="ECO:0000256" key="3">
    <source>
        <dbReference type="ARBA" id="ARBA00022741"/>
    </source>
</evidence>
<sequence length="470" mass="53734">MCVRKPGDSATASLQSHVHSTAGTTSATATVQIKTRKQKNSGLKAFKRGSKSDAERVLTTELSYSHPQPPPASRVAPPVSSHTSTTAAGARVTASSAPAAAKVRDDPEGHLIYTRGDRLETRYEILRTLGEGTFGKVTCSLDRLTGKQVAVKIIKNVPKYRAAAKIEIRVLEQIRDMQLDGQDICVQMLDWFDFCGHICLTFDMLGLSVFDFLKDNQYHPYPLFQVRHIAYQVIKAVRYLHRTRLTHTDLKPENILFVSSDFDIYYDARKKQDIRVVKNSDIRLIDFGSATFDDEHHSTVVSTRHYRSPEVILELGWSHPCDMWSIGCILFELYRGHTLFQTHDNLEHLAMMEAILGPLPTKFIRETRKTKYFWHGQLDWDPDSPDARYVRELRKLKRYMITADPEHEQLFDLIQQMLIYEPRKRLTSQEALKHPFFYPYTNSSSQHPTQHSTQSKRSLSSQSSSSSETE</sequence>
<accession>A0AA35SMV2</accession>
<dbReference type="Pfam" id="PF00069">
    <property type="entry name" value="Pkinase"/>
    <property type="match status" value="1"/>
</dbReference>
<dbReference type="PROSITE" id="PS00108">
    <property type="entry name" value="PROTEIN_KINASE_ST"/>
    <property type="match status" value="1"/>
</dbReference>
<evidence type="ECO:0000256" key="7">
    <source>
        <dbReference type="PROSITE-ProRule" id="PRU10141"/>
    </source>
</evidence>
<dbReference type="EMBL" id="CASHTH010002598">
    <property type="protein sequence ID" value="CAI8032329.1"/>
    <property type="molecule type" value="Genomic_DNA"/>
</dbReference>
<feature type="compositionally biased region" description="Basic residues" evidence="9">
    <location>
        <begin position="34"/>
        <end position="49"/>
    </location>
</feature>
<evidence type="ECO:0000313" key="12">
    <source>
        <dbReference type="Proteomes" id="UP001174909"/>
    </source>
</evidence>